<gene>
    <name evidence="1" type="primary">WBGene00204093</name>
</gene>
<sequence length="139" mass="16272">MKMSIDKKSKIITGASAGIRCGYPKTSLRTSSTISTNHKRRISKRPRHGLALNEYITNISEDYSRRISGELGKYYRVVLIAFRETLRLDNYANRLGELYSFLPMFEENLFHGKVKQTFEIFRLLYIFSDESFTYKLHKS</sequence>
<protein>
    <submittedName>
        <fullName evidence="1">Uncharacterized protein</fullName>
    </submittedName>
</protein>
<organism evidence="1 2">
    <name type="scientific">Pristionchus pacificus</name>
    <name type="common">Parasitic nematode worm</name>
    <dbReference type="NCBI Taxonomy" id="54126"/>
    <lineage>
        <taxon>Eukaryota</taxon>
        <taxon>Metazoa</taxon>
        <taxon>Ecdysozoa</taxon>
        <taxon>Nematoda</taxon>
        <taxon>Chromadorea</taxon>
        <taxon>Rhabditida</taxon>
        <taxon>Rhabditina</taxon>
        <taxon>Diplogasteromorpha</taxon>
        <taxon>Diplogasteroidea</taxon>
        <taxon>Neodiplogasteridae</taxon>
        <taxon>Pristionchus</taxon>
    </lineage>
</organism>
<accession>A0A2A6CMF5</accession>
<dbReference type="EnsemblMetazoa" id="PPA31228.1">
    <property type="protein sequence ID" value="PPA31228.1"/>
    <property type="gene ID" value="WBGene00204093"/>
</dbReference>
<reference evidence="1" key="2">
    <citation type="submission" date="2022-06" db="UniProtKB">
        <authorList>
            <consortium name="EnsemblMetazoa"/>
        </authorList>
    </citation>
    <scope>IDENTIFICATION</scope>
    <source>
        <strain evidence="1">PS312</strain>
    </source>
</reference>
<dbReference type="AlphaFoldDB" id="A0A2A6CMF5"/>
<proteinExistence type="predicted"/>
<evidence type="ECO:0000313" key="2">
    <source>
        <dbReference type="Proteomes" id="UP000005239"/>
    </source>
</evidence>
<accession>A0A8R1UKL0</accession>
<keyword evidence="2" id="KW-1185">Reference proteome</keyword>
<name>A0A2A6CMF5_PRIPA</name>
<dbReference type="Proteomes" id="UP000005239">
    <property type="component" value="Unassembled WGS sequence"/>
</dbReference>
<reference evidence="2" key="1">
    <citation type="journal article" date="2008" name="Nat. Genet.">
        <title>The Pristionchus pacificus genome provides a unique perspective on nematode lifestyle and parasitism.</title>
        <authorList>
            <person name="Dieterich C."/>
            <person name="Clifton S.W."/>
            <person name="Schuster L.N."/>
            <person name="Chinwalla A."/>
            <person name="Delehaunty K."/>
            <person name="Dinkelacker I."/>
            <person name="Fulton L."/>
            <person name="Fulton R."/>
            <person name="Godfrey J."/>
            <person name="Minx P."/>
            <person name="Mitreva M."/>
            <person name="Roeseler W."/>
            <person name="Tian H."/>
            <person name="Witte H."/>
            <person name="Yang S.P."/>
            <person name="Wilson R.K."/>
            <person name="Sommer R.J."/>
        </authorList>
    </citation>
    <scope>NUCLEOTIDE SEQUENCE [LARGE SCALE GENOMIC DNA]</scope>
    <source>
        <strain evidence="2">PS312</strain>
    </source>
</reference>
<evidence type="ECO:0000313" key="1">
    <source>
        <dbReference type="EnsemblMetazoa" id="PPA31228.1"/>
    </source>
</evidence>